<dbReference type="Proteomes" id="UP001175228">
    <property type="component" value="Unassembled WGS sequence"/>
</dbReference>
<sequence>MPTSAVNRTLLDCVKLFNQNHTLDCPPEDVEKRLYERNNSLKMRLYNLVAKLKRQAPGSLPQQMCQRQTILKLKGTRRLTPMELYFQKIHMEPSFVHTFEAEKERVQAVPTSNESMATENGGRDGRHPKNKKQQESRRDLQVGRKLAKEWLVSAPEEVRQEIEVLALEDAEHKKRMFQEGTPESVQRALQKIELMGSEIMKVIKEAGWVCYIHASGLVPGEFYPRTLCLNVGKNEDGLTWGQHHPNYQEHVADSFTQFLCSTYPYPLILADEICQRYQDKMASIHHSNDSDKQDEIDQVSRATIAAGLEEGFQLMAWDAGAGKRKTTSVTANTTATDAASNGDGFNTASPSVHDSPPPVPEFMTTNSAAPGAASIGDNLDAVLATVCGVPPVEADVANQTTIITHAPAYHTPLAINMVNACPLPLPNNHLPNNQLVPTSSLDHLWGMDMFMPVYDGGCGGNDMPSEIWDLPSLNFNSIDPSYLQLNLSHVGSSDLGFQPPLDVQQAGIDAALQWDAGQSMLDPVSEEEMPYLLSTWRPVVPEVVPKIPVQMIAEALAGSDDALILRQTTELSQKLTLVEGQDSLEEACQGEKENTVRSSRGQAPVSLDVGSEVDEAETMLRSIDLGEDYLALVDVWKDFEKRTTITPTSSELNVLQDLLKKKPRTAALPVLSKEGQKTLIDETLHWWNSLQPASRHSSIPGELPSGDFPEDMGKLKKKGLHGMMQIMYLVQWWGTLIRESDHDPILWKAFTTNVQASFGTMLSAGAKHKMGTGAEEHTQHCHAK</sequence>
<evidence type="ECO:0000256" key="1">
    <source>
        <dbReference type="SAM" id="MobiDB-lite"/>
    </source>
</evidence>
<keyword evidence="3" id="KW-1185">Reference proteome</keyword>
<feature type="compositionally biased region" description="Low complexity" evidence="1">
    <location>
        <begin position="333"/>
        <end position="354"/>
    </location>
</feature>
<feature type="region of interest" description="Disordered" evidence="1">
    <location>
        <begin position="333"/>
        <end position="368"/>
    </location>
</feature>
<dbReference type="AlphaFoldDB" id="A0AA39UG34"/>
<reference evidence="2" key="1">
    <citation type="submission" date="2023-06" db="EMBL/GenBank/DDBJ databases">
        <authorList>
            <consortium name="Lawrence Berkeley National Laboratory"/>
            <person name="Ahrendt S."/>
            <person name="Sahu N."/>
            <person name="Indic B."/>
            <person name="Wong-Bajracharya J."/>
            <person name="Merenyi Z."/>
            <person name="Ke H.-M."/>
            <person name="Monk M."/>
            <person name="Kocsube S."/>
            <person name="Drula E."/>
            <person name="Lipzen A."/>
            <person name="Balint B."/>
            <person name="Henrissat B."/>
            <person name="Andreopoulos B."/>
            <person name="Martin F.M."/>
            <person name="Harder C.B."/>
            <person name="Rigling D."/>
            <person name="Ford K.L."/>
            <person name="Foster G.D."/>
            <person name="Pangilinan J."/>
            <person name="Papanicolaou A."/>
            <person name="Barry K."/>
            <person name="LaButti K."/>
            <person name="Viragh M."/>
            <person name="Koriabine M."/>
            <person name="Yan M."/>
            <person name="Riley R."/>
            <person name="Champramary S."/>
            <person name="Plett K.L."/>
            <person name="Tsai I.J."/>
            <person name="Slot J."/>
            <person name="Sipos G."/>
            <person name="Plett J."/>
            <person name="Nagy L.G."/>
            <person name="Grigoriev I.V."/>
        </authorList>
    </citation>
    <scope>NUCLEOTIDE SEQUENCE</scope>
    <source>
        <strain evidence="2">HWK02</strain>
    </source>
</reference>
<protein>
    <submittedName>
        <fullName evidence="2">Uncharacterized protein</fullName>
    </submittedName>
</protein>
<gene>
    <name evidence="2" type="ORF">EDD18DRAFT_1113415</name>
</gene>
<evidence type="ECO:0000313" key="2">
    <source>
        <dbReference type="EMBL" id="KAK0480974.1"/>
    </source>
</evidence>
<accession>A0AA39UG34</accession>
<comment type="caution">
    <text evidence="2">The sequence shown here is derived from an EMBL/GenBank/DDBJ whole genome shotgun (WGS) entry which is preliminary data.</text>
</comment>
<feature type="compositionally biased region" description="Basic and acidic residues" evidence="1">
    <location>
        <begin position="121"/>
        <end position="140"/>
    </location>
</feature>
<dbReference type="EMBL" id="JAUEPU010000079">
    <property type="protein sequence ID" value="KAK0480974.1"/>
    <property type="molecule type" value="Genomic_DNA"/>
</dbReference>
<name>A0AA39UG34_9AGAR</name>
<feature type="compositionally biased region" description="Polar residues" evidence="1">
    <location>
        <begin position="109"/>
        <end position="118"/>
    </location>
</feature>
<organism evidence="2 3">
    <name type="scientific">Armillaria luteobubalina</name>
    <dbReference type="NCBI Taxonomy" id="153913"/>
    <lineage>
        <taxon>Eukaryota</taxon>
        <taxon>Fungi</taxon>
        <taxon>Dikarya</taxon>
        <taxon>Basidiomycota</taxon>
        <taxon>Agaricomycotina</taxon>
        <taxon>Agaricomycetes</taxon>
        <taxon>Agaricomycetidae</taxon>
        <taxon>Agaricales</taxon>
        <taxon>Marasmiineae</taxon>
        <taxon>Physalacriaceae</taxon>
        <taxon>Armillaria</taxon>
    </lineage>
</organism>
<proteinExistence type="predicted"/>
<evidence type="ECO:0000313" key="3">
    <source>
        <dbReference type="Proteomes" id="UP001175228"/>
    </source>
</evidence>
<feature type="region of interest" description="Disordered" evidence="1">
    <location>
        <begin position="106"/>
        <end position="140"/>
    </location>
</feature>